<dbReference type="Proteomes" id="UP000614200">
    <property type="component" value="Unassembled WGS sequence"/>
</dbReference>
<dbReference type="Pfam" id="PF12672">
    <property type="entry name" value="DUF3793"/>
    <property type="match status" value="1"/>
</dbReference>
<proteinExistence type="predicted"/>
<organism evidence="1 2">
    <name type="scientific">Fusibacter ferrireducens</name>
    <dbReference type="NCBI Taxonomy" id="2785058"/>
    <lineage>
        <taxon>Bacteria</taxon>
        <taxon>Bacillati</taxon>
        <taxon>Bacillota</taxon>
        <taxon>Clostridia</taxon>
        <taxon>Eubacteriales</taxon>
        <taxon>Eubacteriales Family XII. Incertae Sedis</taxon>
        <taxon>Fusibacter</taxon>
    </lineage>
</organism>
<gene>
    <name evidence="1" type="ORF">ISU02_14850</name>
</gene>
<reference evidence="1 2" key="1">
    <citation type="submission" date="2020-11" db="EMBL/GenBank/DDBJ databases">
        <title>Fusibacter basophilias sp. nov.</title>
        <authorList>
            <person name="Qiu D."/>
        </authorList>
    </citation>
    <scope>NUCLEOTIDE SEQUENCE [LARGE SCALE GENOMIC DNA]</scope>
    <source>
        <strain evidence="1 2">Q10-2</strain>
    </source>
</reference>
<dbReference type="EMBL" id="JADKNH010000009">
    <property type="protein sequence ID" value="MBF4694386.1"/>
    <property type="molecule type" value="Genomic_DNA"/>
</dbReference>
<comment type="caution">
    <text evidence="1">The sequence shown here is derived from an EMBL/GenBank/DDBJ whole genome shotgun (WGS) entry which is preliminary data.</text>
</comment>
<keyword evidence="2" id="KW-1185">Reference proteome</keyword>
<evidence type="ECO:0000313" key="2">
    <source>
        <dbReference type="Proteomes" id="UP000614200"/>
    </source>
</evidence>
<protein>
    <submittedName>
        <fullName evidence="1">DUF3793 family protein</fullName>
    </submittedName>
</protein>
<name>A0ABR9ZVM4_9FIRM</name>
<evidence type="ECO:0000313" key="1">
    <source>
        <dbReference type="EMBL" id="MBF4694386.1"/>
    </source>
</evidence>
<sequence>MNKNIEKNEIVKIQNDAFNQLYRQMAINCAPTILGEKPASLFCIKNKPTLIKNFEDQQPRIEKLFGVKIFVLKHSENHLVILLYNLIELMSILSTTEASQFLESMGYVLSDSLDVILYQLSTNFEAGCPHEIGIFLGYPILDVKAFLEPKSECLLCGYWKVFSNVESAKKTFERYDKAKAFVTNVFENGLDFQELLLCI</sequence>
<accession>A0ABR9ZVM4</accession>
<dbReference type="InterPro" id="IPR024523">
    <property type="entry name" value="DUF3793"/>
</dbReference>